<dbReference type="GO" id="GO:0003677">
    <property type="term" value="F:DNA binding"/>
    <property type="evidence" value="ECO:0007669"/>
    <property type="project" value="UniProtKB-KW"/>
</dbReference>
<keyword evidence="4" id="KW-0238">DNA-binding</keyword>
<gene>
    <name evidence="4" type="ORF">HNQ73_000908</name>
</gene>
<name>A0A841K5J1_9HYPH</name>
<reference evidence="4 5" key="1">
    <citation type="submission" date="2020-08" db="EMBL/GenBank/DDBJ databases">
        <title>Genomic Encyclopedia of Type Strains, Phase IV (KMG-IV): sequencing the most valuable type-strain genomes for metagenomic binning, comparative biology and taxonomic classification.</title>
        <authorList>
            <person name="Goeker M."/>
        </authorList>
    </citation>
    <scope>NUCLEOTIDE SEQUENCE [LARGE SCALE GENOMIC DNA]</scope>
    <source>
        <strain evidence="4 5">DSM 101465</strain>
    </source>
</reference>
<dbReference type="GO" id="GO:0008080">
    <property type="term" value="F:N-acetyltransferase activity"/>
    <property type="evidence" value="ECO:0007669"/>
    <property type="project" value="InterPro"/>
</dbReference>
<dbReference type="Proteomes" id="UP000588017">
    <property type="component" value="Unassembled WGS sequence"/>
</dbReference>
<evidence type="ECO:0000256" key="1">
    <source>
        <dbReference type="ARBA" id="ARBA00022679"/>
    </source>
</evidence>
<dbReference type="InterPro" id="IPR016181">
    <property type="entry name" value="Acyl_CoA_acyltransferase"/>
</dbReference>
<accession>A0A841K5J1</accession>
<dbReference type="PANTHER" id="PTHR13947">
    <property type="entry name" value="GNAT FAMILY N-ACETYLTRANSFERASE"/>
    <property type="match status" value="1"/>
</dbReference>
<dbReference type="InterPro" id="IPR050769">
    <property type="entry name" value="NAT_camello-type"/>
</dbReference>
<dbReference type="SUPFAM" id="SSF46785">
    <property type="entry name" value="Winged helix' DNA-binding domain"/>
    <property type="match status" value="1"/>
</dbReference>
<dbReference type="Pfam" id="PF13508">
    <property type="entry name" value="Acetyltransf_7"/>
    <property type="match status" value="1"/>
</dbReference>
<dbReference type="PANTHER" id="PTHR13947:SF37">
    <property type="entry name" value="LD18367P"/>
    <property type="match status" value="1"/>
</dbReference>
<evidence type="ECO:0000259" key="3">
    <source>
        <dbReference type="PROSITE" id="PS51186"/>
    </source>
</evidence>
<feature type="domain" description="N-acetyltransferase" evidence="3">
    <location>
        <begin position="154"/>
        <end position="309"/>
    </location>
</feature>
<dbReference type="AlphaFoldDB" id="A0A841K5J1"/>
<evidence type="ECO:0000313" key="4">
    <source>
        <dbReference type="EMBL" id="MBB6167290.1"/>
    </source>
</evidence>
<dbReference type="GO" id="GO:0003700">
    <property type="term" value="F:DNA-binding transcription factor activity"/>
    <property type="evidence" value="ECO:0007669"/>
    <property type="project" value="InterPro"/>
</dbReference>
<organism evidence="4 5">
    <name type="scientific">Chelatococcus composti</name>
    <dbReference type="NCBI Taxonomy" id="1743235"/>
    <lineage>
        <taxon>Bacteria</taxon>
        <taxon>Pseudomonadati</taxon>
        <taxon>Pseudomonadota</taxon>
        <taxon>Alphaproteobacteria</taxon>
        <taxon>Hyphomicrobiales</taxon>
        <taxon>Chelatococcaceae</taxon>
        <taxon>Chelatococcus</taxon>
    </lineage>
</organism>
<dbReference type="PROSITE" id="PS51186">
    <property type="entry name" value="GNAT"/>
    <property type="match status" value="1"/>
</dbReference>
<dbReference type="SUPFAM" id="SSF55729">
    <property type="entry name" value="Acyl-CoA N-acyltransferases (Nat)"/>
    <property type="match status" value="1"/>
</dbReference>
<keyword evidence="1 4" id="KW-0808">Transferase</keyword>
<proteinExistence type="predicted"/>
<dbReference type="PRINTS" id="PR00598">
    <property type="entry name" value="HTHMARR"/>
</dbReference>
<dbReference type="Gene3D" id="1.10.10.10">
    <property type="entry name" value="Winged helix-like DNA-binding domain superfamily/Winged helix DNA-binding domain"/>
    <property type="match status" value="1"/>
</dbReference>
<comment type="caution">
    <text evidence="4">The sequence shown here is derived from an EMBL/GenBank/DDBJ whole genome shotgun (WGS) entry which is preliminary data.</text>
</comment>
<dbReference type="InterPro" id="IPR036388">
    <property type="entry name" value="WH-like_DNA-bd_sf"/>
</dbReference>
<dbReference type="Gene3D" id="3.40.630.30">
    <property type="match status" value="1"/>
</dbReference>
<evidence type="ECO:0000259" key="2">
    <source>
        <dbReference type="PROSITE" id="PS50995"/>
    </source>
</evidence>
<dbReference type="InterPro" id="IPR011991">
    <property type="entry name" value="ArsR-like_HTH"/>
</dbReference>
<dbReference type="CDD" id="cd04301">
    <property type="entry name" value="NAT_SF"/>
    <property type="match status" value="1"/>
</dbReference>
<dbReference type="EMBL" id="JACHEH010000002">
    <property type="protein sequence ID" value="MBB6167290.1"/>
    <property type="molecule type" value="Genomic_DNA"/>
</dbReference>
<feature type="domain" description="HTH marR-type" evidence="2">
    <location>
        <begin position="1"/>
        <end position="142"/>
    </location>
</feature>
<dbReference type="PROSITE" id="PS50995">
    <property type="entry name" value="HTH_MARR_2"/>
    <property type="match status" value="1"/>
</dbReference>
<dbReference type="InterPro" id="IPR000182">
    <property type="entry name" value="GNAT_dom"/>
</dbReference>
<dbReference type="InterPro" id="IPR000835">
    <property type="entry name" value="HTH_MarR-typ"/>
</dbReference>
<sequence>MATGSTLDDRIAAVRRFNRFYTREIGFLHEHLHDSGFVLSEARVLYELAQCGETTATELRRRTGIDAGYLSRLLRRFEERGLVARRASPDDGRRSLLSLTEQGRETFAGLDAAARREAGALIAPLTEDAQEQLVTAMAALENALGAGRLDPARIVLRDPRPGDFGWIVARHGALYAEEYGWDATFEGLVAQVISDIVQNFDPARERVWIADHDGIRLGSICLVRQSDEVAKLRLLFVEPAARGLGLGRRLVAECIAFARAAGYARITLWTNDVLTTARVIYAKAGFRLVAAEPRRNFGKDLVSETWELDL</sequence>
<keyword evidence="5" id="KW-1185">Reference proteome</keyword>
<dbReference type="Pfam" id="PF12802">
    <property type="entry name" value="MarR_2"/>
    <property type="match status" value="1"/>
</dbReference>
<evidence type="ECO:0000313" key="5">
    <source>
        <dbReference type="Proteomes" id="UP000588017"/>
    </source>
</evidence>
<dbReference type="SMART" id="SM00347">
    <property type="entry name" value="HTH_MARR"/>
    <property type="match status" value="1"/>
</dbReference>
<dbReference type="CDD" id="cd00090">
    <property type="entry name" value="HTH_ARSR"/>
    <property type="match status" value="1"/>
</dbReference>
<protein>
    <submittedName>
        <fullName evidence="4">DNA-binding MarR family transcriptional regulator/N-acetylglutamate synthase-like GNAT family acetyltransferase</fullName>
    </submittedName>
</protein>
<dbReference type="InterPro" id="IPR036390">
    <property type="entry name" value="WH_DNA-bd_sf"/>
</dbReference>